<evidence type="ECO:0000256" key="1">
    <source>
        <dbReference type="ARBA" id="ARBA00004651"/>
    </source>
</evidence>
<evidence type="ECO:0000313" key="11">
    <source>
        <dbReference type="Proteomes" id="UP000504724"/>
    </source>
</evidence>
<dbReference type="InterPro" id="IPR003838">
    <property type="entry name" value="ABC3_permease_C"/>
</dbReference>
<dbReference type="PANTHER" id="PTHR30489:SF0">
    <property type="entry name" value="LIPOPROTEIN-RELEASING SYSTEM TRANSMEMBRANE PROTEIN LOLE"/>
    <property type="match status" value="1"/>
</dbReference>
<keyword evidence="4 7" id="KW-0812">Transmembrane</keyword>
<dbReference type="Pfam" id="PF02687">
    <property type="entry name" value="FtsX"/>
    <property type="match status" value="1"/>
</dbReference>
<dbReference type="RefSeq" id="WP_173283692.1">
    <property type="nucleotide sequence ID" value="NZ_CP054020.1"/>
</dbReference>
<feature type="domain" description="ABC3 transporter permease C-terminal" evidence="8">
    <location>
        <begin position="285"/>
        <end position="402"/>
    </location>
</feature>
<dbReference type="PANTHER" id="PTHR30489">
    <property type="entry name" value="LIPOPROTEIN-RELEASING SYSTEM TRANSMEMBRANE PROTEIN LOLE"/>
    <property type="match status" value="1"/>
</dbReference>
<keyword evidence="5 7" id="KW-1133">Transmembrane helix</keyword>
<sequence>MKRSNIKQLAWRNLWRHKTRSWLTVSAIAITTLLLVFMLSFQFGTYETMKEQNLSLLSGFAQVQNPDFKEQPNLEHGFKIPEKWSQILDQQKMLAAYGYRAQTFAILSNLPDSRNRAVQIIGVQVDKEKLLSSLSQKVTRGDYFADQSVKMPIVLGKQLADYLELKIGDQLQLLGQDAYGSLAVELFTLVGTFDLNIPELNQQLAQIRLNDFQTLFAYPNQAQQLVMKSDKLPQMDLFAKSLFAQLQQTNYPQILLWRDWKDLQPALYQAIQMDIASAFLWYSALLLIVILIVVNTLYMSLLERHNEFALLHALGMQPNQISRMLALETLFLILLGLLLGWLGGVAISAYFIQVGINLPGMEEMYAQFGISGTLYPELSALSMGFVPAVFLMAWMAMSVVIRFKLSGIRPLTGRQL</sequence>
<evidence type="ECO:0000256" key="3">
    <source>
        <dbReference type="ARBA" id="ARBA00022475"/>
    </source>
</evidence>
<evidence type="ECO:0000259" key="9">
    <source>
        <dbReference type="Pfam" id="PF12704"/>
    </source>
</evidence>
<name>A0A7D4SM33_9GAMM</name>
<evidence type="ECO:0000256" key="7">
    <source>
        <dbReference type="SAM" id="Phobius"/>
    </source>
</evidence>
<evidence type="ECO:0000256" key="4">
    <source>
        <dbReference type="ARBA" id="ARBA00022692"/>
    </source>
</evidence>
<evidence type="ECO:0000256" key="6">
    <source>
        <dbReference type="ARBA" id="ARBA00023136"/>
    </source>
</evidence>
<feature type="transmembrane region" description="Helical" evidence="7">
    <location>
        <begin position="21"/>
        <end position="43"/>
    </location>
</feature>
<dbReference type="EMBL" id="CP054020">
    <property type="protein sequence ID" value="QKI88101.1"/>
    <property type="molecule type" value="Genomic_DNA"/>
</dbReference>
<keyword evidence="3" id="KW-1003">Cell membrane</keyword>
<evidence type="ECO:0000256" key="5">
    <source>
        <dbReference type="ARBA" id="ARBA00022989"/>
    </source>
</evidence>
<reference evidence="10 11" key="1">
    <citation type="submission" date="2020-05" db="EMBL/GenBank/DDBJ databases">
        <title>Thiomicrorhabdus sediminis sp.nov. and Thiomicrorhabdus xiamenensis sp.nov., novel sulfur-oxidizing bacteria isolated from coastal sediment.</title>
        <authorList>
            <person name="Liu X."/>
        </authorList>
    </citation>
    <scope>NUCLEOTIDE SEQUENCE [LARGE SCALE GENOMIC DNA]</scope>
    <source>
        <strain evidence="10 11">G2</strain>
    </source>
</reference>
<dbReference type="Pfam" id="PF12704">
    <property type="entry name" value="MacB_PCD"/>
    <property type="match status" value="1"/>
</dbReference>
<evidence type="ECO:0000256" key="2">
    <source>
        <dbReference type="ARBA" id="ARBA00005236"/>
    </source>
</evidence>
<comment type="subcellular location">
    <subcellularLocation>
        <location evidence="1">Cell membrane</location>
        <topology evidence="1">Multi-pass membrane protein</topology>
    </subcellularLocation>
</comment>
<keyword evidence="6 7" id="KW-0472">Membrane</keyword>
<keyword evidence="11" id="KW-1185">Reference proteome</keyword>
<proteinExistence type="inferred from homology"/>
<feature type="transmembrane region" description="Helical" evidence="7">
    <location>
        <begin position="330"/>
        <end position="352"/>
    </location>
</feature>
<feature type="transmembrane region" description="Helical" evidence="7">
    <location>
        <begin position="380"/>
        <end position="401"/>
    </location>
</feature>
<dbReference type="AlphaFoldDB" id="A0A7D4SM33"/>
<feature type="domain" description="MacB-like periplasmic core" evidence="9">
    <location>
        <begin position="21"/>
        <end position="198"/>
    </location>
</feature>
<gene>
    <name evidence="10" type="ORF">HQN79_00215</name>
</gene>
<dbReference type="GO" id="GO:0044874">
    <property type="term" value="P:lipoprotein localization to outer membrane"/>
    <property type="evidence" value="ECO:0007669"/>
    <property type="project" value="TreeGrafter"/>
</dbReference>
<evidence type="ECO:0000259" key="8">
    <source>
        <dbReference type="Pfam" id="PF02687"/>
    </source>
</evidence>
<dbReference type="Proteomes" id="UP000504724">
    <property type="component" value="Chromosome"/>
</dbReference>
<dbReference type="InterPro" id="IPR025857">
    <property type="entry name" value="MacB_PCD"/>
</dbReference>
<dbReference type="KEGG" id="txa:HQN79_00215"/>
<comment type="similarity">
    <text evidence="2">Belongs to the ABC-4 integral membrane protein family. LolC/E subfamily.</text>
</comment>
<feature type="transmembrane region" description="Helical" evidence="7">
    <location>
        <begin position="279"/>
        <end position="298"/>
    </location>
</feature>
<accession>A0A7D4SM33</accession>
<evidence type="ECO:0000313" key="10">
    <source>
        <dbReference type="EMBL" id="QKI88101.1"/>
    </source>
</evidence>
<organism evidence="10 11">
    <name type="scientific">Thiomicrorhabdus xiamenensis</name>
    <dbReference type="NCBI Taxonomy" id="2739063"/>
    <lineage>
        <taxon>Bacteria</taxon>
        <taxon>Pseudomonadati</taxon>
        <taxon>Pseudomonadota</taxon>
        <taxon>Gammaproteobacteria</taxon>
        <taxon>Thiotrichales</taxon>
        <taxon>Piscirickettsiaceae</taxon>
        <taxon>Thiomicrorhabdus</taxon>
    </lineage>
</organism>
<protein>
    <submittedName>
        <fullName evidence="10">ABC transporter permease</fullName>
    </submittedName>
</protein>
<dbReference type="GO" id="GO:0098797">
    <property type="term" value="C:plasma membrane protein complex"/>
    <property type="evidence" value="ECO:0007669"/>
    <property type="project" value="TreeGrafter"/>
</dbReference>
<dbReference type="InterPro" id="IPR051447">
    <property type="entry name" value="Lipoprotein-release_system"/>
</dbReference>